<dbReference type="GO" id="GO:0004668">
    <property type="term" value="F:protein-arginine deiminase activity"/>
    <property type="evidence" value="ECO:0007669"/>
    <property type="project" value="InterPro"/>
</dbReference>
<dbReference type="EMBL" id="CP002691">
    <property type="protein sequence ID" value="AEE48158.1"/>
    <property type="molecule type" value="Genomic_DNA"/>
</dbReference>
<accession>F4KUY2</accession>
<reference evidence="2 3" key="1">
    <citation type="journal article" date="2011" name="Stand. Genomic Sci.">
        <title>Complete genome sequence of Haliscomenobacter hydrossis type strain (O).</title>
        <authorList>
            <consortium name="US DOE Joint Genome Institute (JGI-PGF)"/>
            <person name="Daligault H."/>
            <person name="Lapidus A."/>
            <person name="Zeytun A."/>
            <person name="Nolan M."/>
            <person name="Lucas S."/>
            <person name="Del Rio T.G."/>
            <person name="Tice H."/>
            <person name="Cheng J.F."/>
            <person name="Tapia R."/>
            <person name="Han C."/>
            <person name="Goodwin L."/>
            <person name="Pitluck S."/>
            <person name="Liolios K."/>
            <person name="Pagani I."/>
            <person name="Ivanova N."/>
            <person name="Huntemann M."/>
            <person name="Mavromatis K."/>
            <person name="Mikhailova N."/>
            <person name="Pati A."/>
            <person name="Chen A."/>
            <person name="Palaniappan K."/>
            <person name="Land M."/>
            <person name="Hauser L."/>
            <person name="Brambilla E.M."/>
            <person name="Rohde M."/>
            <person name="Verbarg S."/>
            <person name="Goker M."/>
            <person name="Bristow J."/>
            <person name="Eisen J.A."/>
            <person name="Markowitz V."/>
            <person name="Hugenholtz P."/>
            <person name="Kyrpides N.C."/>
            <person name="Klenk H.P."/>
            <person name="Woyke T."/>
        </authorList>
    </citation>
    <scope>NUCLEOTIDE SEQUENCE [LARGE SCALE GENOMIC DNA]</scope>
    <source>
        <strain evidence="3">ATCC 27775 / DSM 1100 / LMG 10767 / O</strain>
    </source>
</reference>
<evidence type="ECO:0000313" key="3">
    <source>
        <dbReference type="Proteomes" id="UP000008461"/>
    </source>
</evidence>
<dbReference type="STRING" id="760192.Halhy_0246"/>
<dbReference type="RefSeq" id="WP_013762722.1">
    <property type="nucleotide sequence ID" value="NC_015510.1"/>
</dbReference>
<dbReference type="PANTHER" id="PTHR31377:SF0">
    <property type="entry name" value="AGMATINE DEIMINASE-RELATED"/>
    <property type="match status" value="1"/>
</dbReference>
<dbReference type="SUPFAM" id="SSF55909">
    <property type="entry name" value="Pentein"/>
    <property type="match status" value="1"/>
</dbReference>
<protein>
    <submittedName>
        <fullName evidence="2">Agmatine deiminase</fullName>
        <ecNumber evidence="2">3.5.3.12</ecNumber>
    </submittedName>
</protein>
<name>F4KUY2_HALH1</name>
<reference key="2">
    <citation type="submission" date="2011-04" db="EMBL/GenBank/DDBJ databases">
        <title>Complete sequence of chromosome of Haliscomenobacter hydrossis DSM 1100.</title>
        <authorList>
            <consortium name="US DOE Joint Genome Institute (JGI-PGF)"/>
            <person name="Lucas S."/>
            <person name="Han J."/>
            <person name="Lapidus A."/>
            <person name="Bruce D."/>
            <person name="Goodwin L."/>
            <person name="Pitluck S."/>
            <person name="Peters L."/>
            <person name="Kyrpides N."/>
            <person name="Mavromatis K."/>
            <person name="Ivanova N."/>
            <person name="Ovchinnikova G."/>
            <person name="Pagani I."/>
            <person name="Daligault H."/>
            <person name="Detter J.C."/>
            <person name="Han C."/>
            <person name="Land M."/>
            <person name="Hauser L."/>
            <person name="Markowitz V."/>
            <person name="Cheng J.-F."/>
            <person name="Hugenholtz P."/>
            <person name="Woyke T."/>
            <person name="Wu D."/>
            <person name="Verbarg S."/>
            <person name="Frueling A."/>
            <person name="Brambilla E."/>
            <person name="Klenk H.-P."/>
            <person name="Eisen J.A."/>
        </authorList>
    </citation>
    <scope>NUCLEOTIDE SEQUENCE</scope>
    <source>
        <strain>DSM 1100</strain>
    </source>
</reference>
<dbReference type="HOGENOM" id="CLU_037682_0_0_10"/>
<keyword evidence="3" id="KW-1185">Reference proteome</keyword>
<dbReference type="PANTHER" id="PTHR31377">
    <property type="entry name" value="AGMATINE DEIMINASE-RELATED"/>
    <property type="match status" value="1"/>
</dbReference>
<proteinExistence type="predicted"/>
<dbReference type="GO" id="GO:0009446">
    <property type="term" value="P:putrescine biosynthetic process"/>
    <property type="evidence" value="ECO:0007669"/>
    <property type="project" value="InterPro"/>
</dbReference>
<evidence type="ECO:0000313" key="2">
    <source>
        <dbReference type="EMBL" id="AEE48158.1"/>
    </source>
</evidence>
<dbReference type="AlphaFoldDB" id="F4KUY2"/>
<sequence length="337" mass="37066">MNHRLPAEWEPQSAVQFTFPHAETDWVDILDEVLPCFVAAIDIISQHEKVLVVCKNKAEVGALLNKAVQENLILVECPSNDTWARDHGGITILENGQPVILDFVFNGWGLKFPAYLDNLITGRLHAQGVFKAPLRHGGLALEGGALESDGVGTLLTTAECLLSPNRNPHLSKAEVEAKLKDLFGLVRVLWLHHGYLAGDDTDSHIDTLARFCSPETIAYVQCNDPKDEHYTALQAMEKELQSFTTLSGNPYHLIPLPMAEACYAEDGQRLPATYANFLIVNGAVLVPTYDVPQDALALAQLEKAFPQHQIIGLNCRALIEQHGSLHCITVQYPVGVI</sequence>
<organism evidence="2 3">
    <name type="scientific">Haliscomenobacter hydrossis (strain ATCC 27775 / DSM 1100 / LMG 10767 / O)</name>
    <dbReference type="NCBI Taxonomy" id="760192"/>
    <lineage>
        <taxon>Bacteria</taxon>
        <taxon>Pseudomonadati</taxon>
        <taxon>Bacteroidota</taxon>
        <taxon>Saprospiria</taxon>
        <taxon>Saprospirales</taxon>
        <taxon>Haliscomenobacteraceae</taxon>
        <taxon>Haliscomenobacter</taxon>
    </lineage>
</organism>
<keyword evidence="1 2" id="KW-0378">Hydrolase</keyword>
<evidence type="ECO:0000256" key="1">
    <source>
        <dbReference type="ARBA" id="ARBA00022801"/>
    </source>
</evidence>
<gene>
    <name evidence="2" type="ordered locus">Halhy_0246</name>
</gene>
<dbReference type="GO" id="GO:0047632">
    <property type="term" value="F:agmatine deiminase activity"/>
    <property type="evidence" value="ECO:0007669"/>
    <property type="project" value="UniProtKB-EC"/>
</dbReference>
<dbReference type="Proteomes" id="UP000008461">
    <property type="component" value="Chromosome"/>
</dbReference>
<dbReference type="OrthoDB" id="9808013at2"/>
<dbReference type="InterPro" id="IPR007466">
    <property type="entry name" value="Peptidyl-Arg-deiminase_porph"/>
</dbReference>
<dbReference type="eggNOG" id="COG2957">
    <property type="taxonomic scope" value="Bacteria"/>
</dbReference>
<dbReference type="KEGG" id="hhy:Halhy_0246"/>
<dbReference type="Gene3D" id="3.75.10.10">
    <property type="entry name" value="L-arginine/glycine Amidinotransferase, Chain A"/>
    <property type="match status" value="1"/>
</dbReference>
<dbReference type="Pfam" id="PF04371">
    <property type="entry name" value="PAD_porph"/>
    <property type="match status" value="1"/>
</dbReference>
<dbReference type="EC" id="3.5.3.12" evidence="2"/>